<reference evidence="11 12" key="1">
    <citation type="submission" date="2019-09" db="EMBL/GenBank/DDBJ databases">
        <authorList>
            <person name="Brejova B."/>
        </authorList>
    </citation>
    <scope>NUCLEOTIDE SEQUENCE [LARGE SCALE GENOMIC DNA]</scope>
</reference>
<feature type="transmembrane region" description="Helical" evidence="10">
    <location>
        <begin position="461"/>
        <end position="484"/>
    </location>
</feature>
<feature type="transmembrane region" description="Helical" evidence="10">
    <location>
        <begin position="326"/>
        <end position="344"/>
    </location>
</feature>
<protein>
    <recommendedName>
        <fullName evidence="8">Probable transporter MCH1</fullName>
    </recommendedName>
</protein>
<organism evidence="11 12">
    <name type="scientific">Magnusiomyces paraingens</name>
    <dbReference type="NCBI Taxonomy" id="2606893"/>
    <lineage>
        <taxon>Eukaryota</taxon>
        <taxon>Fungi</taxon>
        <taxon>Dikarya</taxon>
        <taxon>Ascomycota</taxon>
        <taxon>Saccharomycotina</taxon>
        <taxon>Dipodascomycetes</taxon>
        <taxon>Dipodascales</taxon>
        <taxon>Dipodascaceae</taxon>
        <taxon>Magnusiomyces</taxon>
    </lineage>
</organism>
<dbReference type="SUPFAM" id="SSF103473">
    <property type="entry name" value="MFS general substrate transporter"/>
    <property type="match status" value="1"/>
</dbReference>
<keyword evidence="4" id="KW-0926">Vacuole</keyword>
<dbReference type="Pfam" id="PF07690">
    <property type="entry name" value="MFS_1"/>
    <property type="match status" value="1"/>
</dbReference>
<dbReference type="Proteomes" id="UP000398389">
    <property type="component" value="Unassembled WGS sequence"/>
</dbReference>
<feature type="transmembrane region" description="Helical" evidence="10">
    <location>
        <begin position="155"/>
        <end position="181"/>
    </location>
</feature>
<dbReference type="PANTHER" id="PTHR21576">
    <property type="entry name" value="UNCHARACTERIZED NODULIN-LIKE PROTEIN"/>
    <property type="match status" value="1"/>
</dbReference>
<name>A0A5E8C2G2_9ASCO</name>
<feature type="region of interest" description="Disordered" evidence="9">
    <location>
        <begin position="1"/>
        <end position="35"/>
    </location>
</feature>
<feature type="compositionally biased region" description="Low complexity" evidence="9">
    <location>
        <begin position="20"/>
        <end position="29"/>
    </location>
</feature>
<evidence type="ECO:0000256" key="10">
    <source>
        <dbReference type="SAM" id="Phobius"/>
    </source>
</evidence>
<feature type="transmembrane region" description="Helical" evidence="10">
    <location>
        <begin position="397"/>
        <end position="421"/>
    </location>
</feature>
<evidence type="ECO:0000256" key="8">
    <source>
        <dbReference type="ARBA" id="ARBA00039330"/>
    </source>
</evidence>
<dbReference type="OrthoDB" id="199930at2759"/>
<sequence>MALSSNSCDPTDESAPLVPNTTTNTNNNNSAKPISKYPPATGRNVLAFVLAFTCNLCAASISLFAIFAPSIQHDTGLRIMDINCVAIAAEIGMYIPVPLIGYMADQVGPGSVGILATFLFTPAYYISGLVVQAYLDKNHGLEISTFAKFLIHHDISVLSIAFFSIGLATSALHFCGVVGAAKVLPQYPGLSISIPIACFGISSLWQSQVVSKWFTVPGEDGGHVKIVQVFNFFAILYILTGFVSYFSTHVCLPPKPIIHQDKLGQPIVVSNNSQTLLGSDDACDTASSTYQSTDTTLTAEEPDRNNTYKRDPNTITLPEFFADKTVWIFFTGFVIATGPLEMFVNNMGMIINTIPIALRKAGPVATHVSLFSLFSTLARLSMGLMSDVLHGKVPLPYIYSAALLCTAALQFATSAGFFTVYDGGSLFSVLSSASGFAYGSCFSLTPTVVSTVWGLESFGTHYGVFILGPALGATFCGYLFAAVYQNAAARASPGDINNMMSAAEFVGQKLARATASIMSSDNNLSPEFNNAQCYGLKCYQDTFLTTGVMFVTAAVLVFSVYKFYWKPTNRMA</sequence>
<comment type="similarity">
    <text evidence="2">Belongs to the major facilitator superfamily.</text>
</comment>
<keyword evidence="7 10" id="KW-0472">Membrane</keyword>
<feature type="transmembrane region" description="Helical" evidence="10">
    <location>
        <begin position="226"/>
        <end position="246"/>
    </location>
</feature>
<evidence type="ECO:0000256" key="4">
    <source>
        <dbReference type="ARBA" id="ARBA00022554"/>
    </source>
</evidence>
<comment type="subcellular location">
    <subcellularLocation>
        <location evidence="1">Vacuole membrane</location>
        <topology evidence="1">Multi-pass membrane protein</topology>
    </subcellularLocation>
</comment>
<dbReference type="Gene3D" id="1.20.1250.20">
    <property type="entry name" value="MFS general substrate transporter like domains"/>
    <property type="match status" value="1"/>
</dbReference>
<keyword evidence="3" id="KW-0813">Transport</keyword>
<dbReference type="RefSeq" id="XP_031855141.1">
    <property type="nucleotide sequence ID" value="XM_031999250.1"/>
</dbReference>
<feature type="transmembrane region" description="Helical" evidence="10">
    <location>
        <begin position="433"/>
        <end position="455"/>
    </location>
</feature>
<evidence type="ECO:0000313" key="11">
    <source>
        <dbReference type="EMBL" id="VVT55315.1"/>
    </source>
</evidence>
<evidence type="ECO:0000256" key="1">
    <source>
        <dbReference type="ARBA" id="ARBA00004128"/>
    </source>
</evidence>
<accession>A0A5E8C2G2</accession>
<evidence type="ECO:0000256" key="7">
    <source>
        <dbReference type="ARBA" id="ARBA00023136"/>
    </source>
</evidence>
<dbReference type="PANTHER" id="PTHR21576:SF45">
    <property type="entry name" value="TRANSPORTER MCH1-RELATED"/>
    <property type="match status" value="1"/>
</dbReference>
<dbReference type="InterPro" id="IPR036259">
    <property type="entry name" value="MFS_trans_sf"/>
</dbReference>
<dbReference type="GO" id="GO:0000329">
    <property type="term" value="C:fungal-type vacuole membrane"/>
    <property type="evidence" value="ECO:0007669"/>
    <property type="project" value="TreeGrafter"/>
</dbReference>
<gene>
    <name evidence="11" type="ORF">SAPINGB_P004535</name>
</gene>
<proteinExistence type="inferred from homology"/>
<evidence type="ECO:0000256" key="3">
    <source>
        <dbReference type="ARBA" id="ARBA00022448"/>
    </source>
</evidence>
<evidence type="ECO:0000313" key="12">
    <source>
        <dbReference type="Proteomes" id="UP000398389"/>
    </source>
</evidence>
<dbReference type="EMBL" id="CABVLU010000003">
    <property type="protein sequence ID" value="VVT55315.1"/>
    <property type="molecule type" value="Genomic_DNA"/>
</dbReference>
<feature type="transmembrane region" description="Helical" evidence="10">
    <location>
        <begin position="543"/>
        <end position="564"/>
    </location>
</feature>
<dbReference type="InterPro" id="IPR011701">
    <property type="entry name" value="MFS"/>
</dbReference>
<keyword evidence="6 10" id="KW-1133">Transmembrane helix</keyword>
<keyword evidence="5 10" id="KW-0812">Transmembrane</keyword>
<evidence type="ECO:0000256" key="2">
    <source>
        <dbReference type="ARBA" id="ARBA00008335"/>
    </source>
</evidence>
<feature type="transmembrane region" description="Helical" evidence="10">
    <location>
        <begin position="45"/>
        <end position="67"/>
    </location>
</feature>
<dbReference type="AlphaFoldDB" id="A0A5E8C2G2"/>
<feature type="transmembrane region" description="Helical" evidence="10">
    <location>
        <begin position="79"/>
        <end position="100"/>
    </location>
</feature>
<feature type="transmembrane region" description="Helical" evidence="10">
    <location>
        <begin position="364"/>
        <end position="385"/>
    </location>
</feature>
<keyword evidence="12" id="KW-1185">Reference proteome</keyword>
<dbReference type="GO" id="GO:0022857">
    <property type="term" value="F:transmembrane transporter activity"/>
    <property type="evidence" value="ECO:0007669"/>
    <property type="project" value="InterPro"/>
</dbReference>
<evidence type="ECO:0000256" key="5">
    <source>
        <dbReference type="ARBA" id="ARBA00022692"/>
    </source>
</evidence>
<feature type="transmembrane region" description="Helical" evidence="10">
    <location>
        <begin position="187"/>
        <end position="205"/>
    </location>
</feature>
<dbReference type="GeneID" id="43583350"/>
<feature type="transmembrane region" description="Helical" evidence="10">
    <location>
        <begin position="112"/>
        <end position="135"/>
    </location>
</feature>
<evidence type="ECO:0000256" key="9">
    <source>
        <dbReference type="SAM" id="MobiDB-lite"/>
    </source>
</evidence>
<evidence type="ECO:0000256" key="6">
    <source>
        <dbReference type="ARBA" id="ARBA00022989"/>
    </source>
</evidence>